<evidence type="ECO:0000256" key="1">
    <source>
        <dbReference type="ARBA" id="ARBA00004141"/>
    </source>
</evidence>
<evidence type="ECO:0000313" key="15">
    <source>
        <dbReference type="Proteomes" id="UP000014500"/>
    </source>
</evidence>
<dbReference type="Pfam" id="PF00858">
    <property type="entry name" value="ASC"/>
    <property type="match status" value="1"/>
</dbReference>
<dbReference type="InterPro" id="IPR001873">
    <property type="entry name" value="ENaC"/>
</dbReference>
<dbReference type="GO" id="GO:0016020">
    <property type="term" value="C:membrane"/>
    <property type="evidence" value="ECO:0007669"/>
    <property type="project" value="UniProtKB-SubCell"/>
</dbReference>
<keyword evidence="7" id="KW-0915">Sodium</keyword>
<keyword evidence="11 12" id="KW-0407">Ion channel</keyword>
<dbReference type="AlphaFoldDB" id="T1JDS2"/>
<name>T1JDS2_STRMM</name>
<protein>
    <submittedName>
        <fullName evidence="14">Uncharacterized protein</fullName>
    </submittedName>
</protein>
<keyword evidence="15" id="KW-1185">Reference proteome</keyword>
<keyword evidence="10 12" id="KW-0739">Sodium transport</keyword>
<evidence type="ECO:0000256" key="7">
    <source>
        <dbReference type="ARBA" id="ARBA00023053"/>
    </source>
</evidence>
<evidence type="ECO:0000256" key="3">
    <source>
        <dbReference type="ARBA" id="ARBA00022448"/>
    </source>
</evidence>
<comment type="similarity">
    <text evidence="2 12">Belongs to the amiloride-sensitive sodium channel (TC 1.A.6) family.</text>
</comment>
<evidence type="ECO:0000256" key="13">
    <source>
        <dbReference type="SAM" id="Phobius"/>
    </source>
</evidence>
<keyword evidence="3 12" id="KW-0813">Transport</keyword>
<reference evidence="14" key="2">
    <citation type="submission" date="2015-02" db="UniProtKB">
        <authorList>
            <consortium name="EnsemblMetazoa"/>
        </authorList>
    </citation>
    <scope>IDENTIFICATION</scope>
</reference>
<evidence type="ECO:0000256" key="12">
    <source>
        <dbReference type="RuleBase" id="RU000679"/>
    </source>
</evidence>
<dbReference type="EnsemblMetazoa" id="SMAR011957-RA">
    <property type="protein sequence ID" value="SMAR011957-PA"/>
    <property type="gene ID" value="SMAR011957"/>
</dbReference>
<organism evidence="14 15">
    <name type="scientific">Strigamia maritima</name>
    <name type="common">European centipede</name>
    <name type="synonym">Geophilus maritimus</name>
    <dbReference type="NCBI Taxonomy" id="126957"/>
    <lineage>
        <taxon>Eukaryota</taxon>
        <taxon>Metazoa</taxon>
        <taxon>Ecdysozoa</taxon>
        <taxon>Arthropoda</taxon>
        <taxon>Myriapoda</taxon>
        <taxon>Chilopoda</taxon>
        <taxon>Pleurostigmophora</taxon>
        <taxon>Geophilomorpha</taxon>
        <taxon>Linotaeniidae</taxon>
        <taxon>Strigamia</taxon>
    </lineage>
</organism>
<proteinExistence type="inferred from homology"/>
<feature type="transmembrane region" description="Helical" evidence="13">
    <location>
        <begin position="184"/>
        <end position="204"/>
    </location>
</feature>
<dbReference type="EMBL" id="JH432112">
    <property type="status" value="NOT_ANNOTATED_CDS"/>
    <property type="molecule type" value="Genomic_DNA"/>
</dbReference>
<evidence type="ECO:0000256" key="8">
    <source>
        <dbReference type="ARBA" id="ARBA00023065"/>
    </source>
</evidence>
<evidence type="ECO:0000256" key="10">
    <source>
        <dbReference type="ARBA" id="ARBA00023201"/>
    </source>
</evidence>
<comment type="subcellular location">
    <subcellularLocation>
        <location evidence="1">Membrane</location>
        <topology evidence="1">Multi-pass membrane protein</topology>
    </subcellularLocation>
</comment>
<evidence type="ECO:0000256" key="4">
    <source>
        <dbReference type="ARBA" id="ARBA00022461"/>
    </source>
</evidence>
<dbReference type="HOGENOM" id="CLU_1322388_0_0_1"/>
<dbReference type="Proteomes" id="UP000014500">
    <property type="component" value="Unassembled WGS sequence"/>
</dbReference>
<evidence type="ECO:0000313" key="14">
    <source>
        <dbReference type="EnsemblMetazoa" id="SMAR011957-PA"/>
    </source>
</evidence>
<keyword evidence="5 12" id="KW-0812">Transmembrane</keyword>
<dbReference type="GO" id="GO:0005272">
    <property type="term" value="F:sodium channel activity"/>
    <property type="evidence" value="ECO:0007669"/>
    <property type="project" value="UniProtKB-KW"/>
</dbReference>
<keyword evidence="8 12" id="KW-0406">Ion transport</keyword>
<evidence type="ECO:0000256" key="5">
    <source>
        <dbReference type="ARBA" id="ARBA00022692"/>
    </source>
</evidence>
<evidence type="ECO:0000256" key="6">
    <source>
        <dbReference type="ARBA" id="ARBA00022989"/>
    </source>
</evidence>
<sequence>MRAEVLCKKTKERTIQMQVRQDYLAISLYFKLVKTGCQMFDQAIYLFKMAVSHGLFKNNAFIGYWQTRDLVYEYFHAISSPINPSYSKLIARLPFMEKSTLPICLTQETAKETHQIYVKTQFKTNPQKDCLCVERCEETIFLPSVRKINIHHNNMTKLSKTTYFIANNIREVIEEEKVISIVKLLCNVGSIIGILTGLSIFGLVENSV</sequence>
<keyword evidence="6 13" id="KW-1133">Transmembrane helix</keyword>
<keyword evidence="4 12" id="KW-0894">Sodium channel</keyword>
<evidence type="ECO:0000256" key="11">
    <source>
        <dbReference type="ARBA" id="ARBA00023303"/>
    </source>
</evidence>
<evidence type="ECO:0000256" key="2">
    <source>
        <dbReference type="ARBA" id="ARBA00007193"/>
    </source>
</evidence>
<dbReference type="Gene3D" id="1.10.287.770">
    <property type="entry name" value="YojJ-like"/>
    <property type="match status" value="1"/>
</dbReference>
<evidence type="ECO:0000256" key="9">
    <source>
        <dbReference type="ARBA" id="ARBA00023136"/>
    </source>
</evidence>
<reference evidence="15" key="1">
    <citation type="submission" date="2011-05" db="EMBL/GenBank/DDBJ databases">
        <authorList>
            <person name="Richards S.R."/>
            <person name="Qu J."/>
            <person name="Jiang H."/>
            <person name="Jhangiani S.N."/>
            <person name="Agravi P."/>
            <person name="Goodspeed R."/>
            <person name="Gross S."/>
            <person name="Mandapat C."/>
            <person name="Jackson L."/>
            <person name="Mathew T."/>
            <person name="Pu L."/>
            <person name="Thornton R."/>
            <person name="Saada N."/>
            <person name="Wilczek-Boney K.B."/>
            <person name="Lee S."/>
            <person name="Kovar C."/>
            <person name="Wu Y."/>
            <person name="Scherer S.E."/>
            <person name="Worley K.C."/>
            <person name="Muzny D.M."/>
            <person name="Gibbs R."/>
        </authorList>
    </citation>
    <scope>NUCLEOTIDE SEQUENCE</scope>
    <source>
        <strain evidence="15">Brora</strain>
    </source>
</reference>
<accession>T1JDS2</accession>
<keyword evidence="9 13" id="KW-0472">Membrane</keyword>